<proteinExistence type="predicted"/>
<dbReference type="EMBL" id="BMKR01000047">
    <property type="protein sequence ID" value="GGG09496.1"/>
    <property type="molecule type" value="Genomic_DNA"/>
</dbReference>
<gene>
    <name evidence="1" type="ORF">GCM10010912_62480</name>
</gene>
<evidence type="ECO:0000313" key="1">
    <source>
        <dbReference type="EMBL" id="GGG09496.1"/>
    </source>
</evidence>
<accession>A0A917D3F9</accession>
<reference evidence="1" key="1">
    <citation type="journal article" date="2014" name="Int. J. Syst. Evol. Microbiol.">
        <title>Complete genome sequence of Corynebacterium casei LMG S-19264T (=DSM 44701T), isolated from a smear-ripened cheese.</title>
        <authorList>
            <consortium name="US DOE Joint Genome Institute (JGI-PGF)"/>
            <person name="Walter F."/>
            <person name="Albersmeier A."/>
            <person name="Kalinowski J."/>
            <person name="Ruckert C."/>
        </authorList>
    </citation>
    <scope>NUCLEOTIDE SEQUENCE</scope>
    <source>
        <strain evidence="1">CGMCC 1.16134</strain>
    </source>
</reference>
<dbReference type="Proteomes" id="UP000637643">
    <property type="component" value="Unassembled WGS sequence"/>
</dbReference>
<protein>
    <submittedName>
        <fullName evidence="1">Uncharacterized protein</fullName>
    </submittedName>
</protein>
<name>A0A917D3F9_9BACL</name>
<evidence type="ECO:0000313" key="2">
    <source>
        <dbReference type="Proteomes" id="UP000637643"/>
    </source>
</evidence>
<sequence>MKNKVSLPLKFIREYPYPVIDITITTRKVCVVAMNKEFISQRRIGAVDVLFNIAT</sequence>
<keyword evidence="2" id="KW-1185">Reference proteome</keyword>
<organism evidence="1 2">
    <name type="scientific">Paenibacillus albidus</name>
    <dbReference type="NCBI Taxonomy" id="2041023"/>
    <lineage>
        <taxon>Bacteria</taxon>
        <taxon>Bacillati</taxon>
        <taxon>Bacillota</taxon>
        <taxon>Bacilli</taxon>
        <taxon>Bacillales</taxon>
        <taxon>Paenibacillaceae</taxon>
        <taxon>Paenibacillus</taxon>
    </lineage>
</organism>
<comment type="caution">
    <text evidence="1">The sequence shown here is derived from an EMBL/GenBank/DDBJ whole genome shotgun (WGS) entry which is preliminary data.</text>
</comment>
<reference evidence="1" key="2">
    <citation type="submission" date="2020-09" db="EMBL/GenBank/DDBJ databases">
        <authorList>
            <person name="Sun Q."/>
            <person name="Zhou Y."/>
        </authorList>
    </citation>
    <scope>NUCLEOTIDE SEQUENCE</scope>
    <source>
        <strain evidence="1">CGMCC 1.16134</strain>
    </source>
</reference>
<dbReference type="AlphaFoldDB" id="A0A917D3F9"/>